<organism evidence="1">
    <name type="scientific">marine sediment metagenome</name>
    <dbReference type="NCBI Taxonomy" id="412755"/>
    <lineage>
        <taxon>unclassified sequences</taxon>
        <taxon>metagenomes</taxon>
        <taxon>ecological metagenomes</taxon>
    </lineage>
</organism>
<comment type="caution">
    <text evidence="1">The sequence shown here is derived from an EMBL/GenBank/DDBJ whole genome shotgun (WGS) entry which is preliminary data.</text>
</comment>
<protein>
    <recommendedName>
        <fullName evidence="2">HTH psq-type domain-containing protein</fullName>
    </recommendedName>
</protein>
<gene>
    <name evidence="1" type="ORF">S01H1_11238</name>
</gene>
<reference evidence="1" key="1">
    <citation type="journal article" date="2014" name="Front. Microbiol.">
        <title>High frequency of phylogenetically diverse reductive dehalogenase-homologous genes in deep subseafloor sedimentary metagenomes.</title>
        <authorList>
            <person name="Kawai M."/>
            <person name="Futagami T."/>
            <person name="Toyoda A."/>
            <person name="Takaki Y."/>
            <person name="Nishi S."/>
            <person name="Hori S."/>
            <person name="Arai W."/>
            <person name="Tsubouchi T."/>
            <person name="Morono Y."/>
            <person name="Uchiyama I."/>
            <person name="Ito T."/>
            <person name="Fujiyama A."/>
            <person name="Inagaki F."/>
            <person name="Takami H."/>
        </authorList>
    </citation>
    <scope>NUCLEOTIDE SEQUENCE</scope>
    <source>
        <strain evidence="1">Expedition CK06-06</strain>
    </source>
</reference>
<evidence type="ECO:0008006" key="2">
    <source>
        <dbReference type="Google" id="ProtNLM"/>
    </source>
</evidence>
<evidence type="ECO:0000313" key="1">
    <source>
        <dbReference type="EMBL" id="GAF77802.1"/>
    </source>
</evidence>
<dbReference type="AlphaFoldDB" id="X0SPI8"/>
<proteinExistence type="predicted"/>
<sequence>MNIKIGNRTIKLNERPTRIERAVAALRINRNEINDGEIKRVASIYDVPVADIKSRL</sequence>
<name>X0SPI8_9ZZZZ</name>
<dbReference type="EMBL" id="BARS01005728">
    <property type="protein sequence ID" value="GAF77802.1"/>
    <property type="molecule type" value="Genomic_DNA"/>
</dbReference>
<accession>X0SPI8</accession>